<sequence>MPSGSAPLSGLVPPKVLPESPPRACFRGWSATRIATEGANLFCERWGRGRAHRLSFSSWDFHSFSRRVLSCASPLATGTTSSIAPVPIATCVVRCNFRSIRNGSAGLVSLAATASTFAYLAAERLILTLGNHRSFASASIDFPLLAPSPTFIESIHLLLVLQRPAQARCEWAVVVEAGFDLISTCLGTTEHCDR</sequence>
<name>A0AAE1I817_9HYPO</name>
<gene>
    <name evidence="1" type="ORF">Triagg1_9869</name>
</gene>
<dbReference type="RefSeq" id="XP_062751211.1">
    <property type="nucleotide sequence ID" value="XM_062904874.1"/>
</dbReference>
<comment type="caution">
    <text evidence="1">The sequence shown here is derived from an EMBL/GenBank/DDBJ whole genome shotgun (WGS) entry which is preliminary data.</text>
</comment>
<accession>A0AAE1I817</accession>
<dbReference type="GeneID" id="87924778"/>
<evidence type="ECO:0000313" key="2">
    <source>
        <dbReference type="Proteomes" id="UP001273209"/>
    </source>
</evidence>
<dbReference type="Proteomes" id="UP001273209">
    <property type="component" value="Unassembled WGS sequence"/>
</dbReference>
<evidence type="ECO:0000313" key="1">
    <source>
        <dbReference type="EMBL" id="KAK4062628.1"/>
    </source>
</evidence>
<dbReference type="AlphaFoldDB" id="A0AAE1I817"/>
<reference evidence="1" key="1">
    <citation type="submission" date="2023-11" db="EMBL/GenBank/DDBJ databases">
        <title>The genome sequences of three competitors of mushroom-forming fungi.</title>
        <authorList>
            <person name="Beijen E."/>
            <person name="Ohm R.A."/>
        </authorList>
    </citation>
    <scope>NUCLEOTIDE SEQUENCE</scope>
    <source>
        <strain evidence="1">CBS 100526</strain>
    </source>
</reference>
<dbReference type="EMBL" id="JAWRVG010000060">
    <property type="protein sequence ID" value="KAK4062628.1"/>
    <property type="molecule type" value="Genomic_DNA"/>
</dbReference>
<protein>
    <submittedName>
        <fullName evidence="1">Uncharacterized protein</fullName>
    </submittedName>
</protein>
<keyword evidence="2" id="KW-1185">Reference proteome</keyword>
<proteinExistence type="predicted"/>
<organism evidence="1 2">
    <name type="scientific">Trichoderma aggressivum f. europaeum</name>
    <dbReference type="NCBI Taxonomy" id="173218"/>
    <lineage>
        <taxon>Eukaryota</taxon>
        <taxon>Fungi</taxon>
        <taxon>Dikarya</taxon>
        <taxon>Ascomycota</taxon>
        <taxon>Pezizomycotina</taxon>
        <taxon>Sordariomycetes</taxon>
        <taxon>Hypocreomycetidae</taxon>
        <taxon>Hypocreales</taxon>
        <taxon>Hypocreaceae</taxon>
        <taxon>Trichoderma</taxon>
    </lineage>
</organism>